<dbReference type="Proteomes" id="UP000612808">
    <property type="component" value="Unassembled WGS sequence"/>
</dbReference>
<evidence type="ECO:0000313" key="4">
    <source>
        <dbReference type="Proteomes" id="UP000612808"/>
    </source>
</evidence>
<dbReference type="EMBL" id="BOMB01000044">
    <property type="protein sequence ID" value="GID15516.1"/>
    <property type="molecule type" value="Genomic_DNA"/>
</dbReference>
<keyword evidence="4" id="KW-1185">Reference proteome</keyword>
<name>A0A8J3NDZ2_9ACTN</name>
<gene>
    <name evidence="3" type="ORF">Aru02nite_64050</name>
</gene>
<organism evidence="3 4">
    <name type="scientific">Actinocatenispora rupis</name>
    <dbReference type="NCBI Taxonomy" id="519421"/>
    <lineage>
        <taxon>Bacteria</taxon>
        <taxon>Bacillati</taxon>
        <taxon>Actinomycetota</taxon>
        <taxon>Actinomycetes</taxon>
        <taxon>Micromonosporales</taxon>
        <taxon>Micromonosporaceae</taxon>
        <taxon>Actinocatenispora</taxon>
    </lineage>
</organism>
<dbReference type="RefSeq" id="WP_203663871.1">
    <property type="nucleotide sequence ID" value="NZ_BAAAZM010000023.1"/>
</dbReference>
<evidence type="ECO:0008006" key="5">
    <source>
        <dbReference type="Google" id="ProtNLM"/>
    </source>
</evidence>
<keyword evidence="1" id="KW-0812">Transmembrane</keyword>
<feature type="chain" id="PRO_5039453180" description="Lipoprotein" evidence="2">
    <location>
        <begin position="23"/>
        <end position="110"/>
    </location>
</feature>
<feature type="transmembrane region" description="Helical" evidence="1">
    <location>
        <begin position="72"/>
        <end position="93"/>
    </location>
</feature>
<protein>
    <recommendedName>
        <fullName evidence="5">Lipoprotein</fullName>
    </recommendedName>
</protein>
<keyword evidence="1" id="KW-0472">Membrane</keyword>
<feature type="signal peptide" evidence="2">
    <location>
        <begin position="1"/>
        <end position="22"/>
    </location>
</feature>
<accession>A0A8J3NDZ2</accession>
<dbReference type="PROSITE" id="PS51257">
    <property type="entry name" value="PROKAR_LIPOPROTEIN"/>
    <property type="match status" value="1"/>
</dbReference>
<keyword evidence="2" id="KW-0732">Signal</keyword>
<comment type="caution">
    <text evidence="3">The sequence shown here is derived from an EMBL/GenBank/DDBJ whole genome shotgun (WGS) entry which is preliminary data.</text>
</comment>
<sequence>MTRYRRAALVALPLLLLAGCAAGPNDVVATSGSQPAGFWLGLWQGLISPVTFLVSLFNDHVNIYEVHNNGNWYNFGFMLGISTVFSALARPAAVATGRRRERRRNHRPDR</sequence>
<proteinExistence type="predicted"/>
<evidence type="ECO:0000256" key="1">
    <source>
        <dbReference type="SAM" id="Phobius"/>
    </source>
</evidence>
<reference evidence="3" key="1">
    <citation type="submission" date="2021-01" db="EMBL/GenBank/DDBJ databases">
        <title>Whole genome shotgun sequence of Actinocatenispora rupis NBRC 107355.</title>
        <authorList>
            <person name="Komaki H."/>
            <person name="Tamura T."/>
        </authorList>
    </citation>
    <scope>NUCLEOTIDE SEQUENCE</scope>
    <source>
        <strain evidence="3">NBRC 107355</strain>
    </source>
</reference>
<keyword evidence="1" id="KW-1133">Transmembrane helix</keyword>
<evidence type="ECO:0000256" key="2">
    <source>
        <dbReference type="SAM" id="SignalP"/>
    </source>
</evidence>
<evidence type="ECO:0000313" key="3">
    <source>
        <dbReference type="EMBL" id="GID15516.1"/>
    </source>
</evidence>
<dbReference type="AlphaFoldDB" id="A0A8J3NDZ2"/>